<dbReference type="InterPro" id="IPR029149">
    <property type="entry name" value="Creatin/AminoP/Spt16_N"/>
</dbReference>
<sequence>MKKILKIICYLLLHYEVRKISSSIYERDIFLKKLKKIEEIAQEKGISKIVLMNDTNIRYLTGLELSGAAILDFVNKEHTIIIPFMENWKIKKLFGGYFRVIGVTRYDFGLEEGVEKFIGSINEAVAKFLIESDKIGIDLDLNKSSDSNIKSKVKSVVQINDEMIRVRRTKLPEEIDLIKKAVEITEKALSQTIENLRNGMREKEIYSEHICQLYKSGAEYLAFDPIVAITENASNPHAISGNRELKADDILLIDTGAKFGGYASDMTRTIIPEKGEFKKYIELLEEAYFSSLDALKTGAGAKEIDGIARNILKKYGLEKYFIHSLGHGVGIDVHEAPNIGPTSNEVFMENEVVAIEPGIYFPEKIGFRLENTVIVGKNGAIPLNSLEFVIQR</sequence>
<dbReference type="PANTHER" id="PTHR46112">
    <property type="entry name" value="AMINOPEPTIDASE"/>
    <property type="match status" value="1"/>
</dbReference>
<dbReference type="Gene3D" id="3.90.230.10">
    <property type="entry name" value="Creatinase/methionine aminopeptidase superfamily"/>
    <property type="match status" value="1"/>
</dbReference>
<comment type="similarity">
    <text evidence="3">Belongs to the peptidase M24B family.</text>
</comment>
<evidence type="ECO:0000256" key="3">
    <source>
        <dbReference type="RuleBase" id="RU000590"/>
    </source>
</evidence>
<proteinExistence type="inferred from homology"/>
<dbReference type="SUPFAM" id="SSF55920">
    <property type="entry name" value="Creatinase/aminopeptidase"/>
    <property type="match status" value="1"/>
</dbReference>
<name>A0A2J6NAQ2_9CREN</name>
<accession>A0A2J6NAQ2</accession>
<evidence type="ECO:0008006" key="8">
    <source>
        <dbReference type="Google" id="ProtNLM"/>
    </source>
</evidence>
<dbReference type="SUPFAM" id="SSF53092">
    <property type="entry name" value="Creatinase/prolidase N-terminal domain"/>
    <property type="match status" value="1"/>
</dbReference>
<dbReference type="InterPro" id="IPR000994">
    <property type="entry name" value="Pept_M24"/>
</dbReference>
<dbReference type="InterPro" id="IPR036005">
    <property type="entry name" value="Creatinase/aminopeptidase-like"/>
</dbReference>
<dbReference type="GO" id="GO:0046872">
    <property type="term" value="F:metal ion binding"/>
    <property type="evidence" value="ECO:0007669"/>
    <property type="project" value="UniProtKB-KW"/>
</dbReference>
<reference evidence="6 7" key="1">
    <citation type="submission" date="2018-01" db="EMBL/GenBank/DDBJ databases">
        <title>Metagenomic assembled genomes from two thermal pools in the Uzon Caldera, Kamchatka, Russia.</title>
        <authorList>
            <person name="Wilkins L."/>
            <person name="Ettinger C."/>
        </authorList>
    </citation>
    <scope>NUCLEOTIDE SEQUENCE [LARGE SCALE GENOMIC DNA]</scope>
    <source>
        <strain evidence="6">ZAV-06</strain>
    </source>
</reference>
<evidence type="ECO:0000259" key="5">
    <source>
        <dbReference type="Pfam" id="PF01321"/>
    </source>
</evidence>
<dbReference type="Pfam" id="PF00557">
    <property type="entry name" value="Peptidase_M24"/>
    <property type="match status" value="1"/>
</dbReference>
<gene>
    <name evidence="6" type="ORF">C0188_02615</name>
</gene>
<dbReference type="Gene3D" id="3.40.350.10">
    <property type="entry name" value="Creatinase/prolidase N-terminal domain"/>
    <property type="match status" value="1"/>
</dbReference>
<evidence type="ECO:0000313" key="6">
    <source>
        <dbReference type="EMBL" id="PMB75569.1"/>
    </source>
</evidence>
<dbReference type="Pfam" id="PF01321">
    <property type="entry name" value="Creatinase_N"/>
    <property type="match status" value="1"/>
</dbReference>
<keyword evidence="1 3" id="KW-0479">Metal-binding</keyword>
<dbReference type="PROSITE" id="PS00491">
    <property type="entry name" value="PROLINE_PEPTIDASE"/>
    <property type="match status" value="1"/>
</dbReference>
<dbReference type="GO" id="GO:0016787">
    <property type="term" value="F:hydrolase activity"/>
    <property type="evidence" value="ECO:0007669"/>
    <property type="project" value="UniProtKB-KW"/>
</dbReference>
<organism evidence="6 7">
    <name type="scientific">Fervidicoccus fontis</name>
    <dbReference type="NCBI Taxonomy" id="683846"/>
    <lineage>
        <taxon>Archaea</taxon>
        <taxon>Thermoproteota</taxon>
        <taxon>Thermoprotei</taxon>
        <taxon>Fervidicoccales</taxon>
        <taxon>Fervidicoccaceae</taxon>
        <taxon>Fervidicoccus</taxon>
    </lineage>
</organism>
<evidence type="ECO:0000313" key="7">
    <source>
        <dbReference type="Proteomes" id="UP000237153"/>
    </source>
</evidence>
<dbReference type="AlphaFoldDB" id="A0A2J6NAQ2"/>
<evidence type="ECO:0000256" key="2">
    <source>
        <dbReference type="ARBA" id="ARBA00022801"/>
    </source>
</evidence>
<dbReference type="EMBL" id="PNIM01000011">
    <property type="protein sequence ID" value="PMB75569.1"/>
    <property type="molecule type" value="Genomic_DNA"/>
</dbReference>
<dbReference type="Proteomes" id="UP000237153">
    <property type="component" value="Unassembled WGS sequence"/>
</dbReference>
<feature type="domain" description="Peptidase M24" evidence="4">
    <location>
        <begin position="177"/>
        <end position="376"/>
    </location>
</feature>
<keyword evidence="2" id="KW-0378">Hydrolase</keyword>
<dbReference type="PANTHER" id="PTHR46112:SF2">
    <property type="entry name" value="XAA-PRO AMINOPEPTIDASE P-RELATED"/>
    <property type="match status" value="1"/>
</dbReference>
<dbReference type="InterPro" id="IPR000587">
    <property type="entry name" value="Creatinase_N"/>
</dbReference>
<feature type="domain" description="Creatinase N-terminal" evidence="5">
    <location>
        <begin position="34"/>
        <end position="162"/>
    </location>
</feature>
<dbReference type="InterPro" id="IPR001131">
    <property type="entry name" value="Peptidase_M24B_aminopep-P_CS"/>
</dbReference>
<protein>
    <recommendedName>
        <fullName evidence="8">Aminopeptidase P family protein</fullName>
    </recommendedName>
</protein>
<comment type="caution">
    <text evidence="6">The sequence shown here is derived from an EMBL/GenBank/DDBJ whole genome shotgun (WGS) entry which is preliminary data.</text>
</comment>
<evidence type="ECO:0000259" key="4">
    <source>
        <dbReference type="Pfam" id="PF00557"/>
    </source>
</evidence>
<evidence type="ECO:0000256" key="1">
    <source>
        <dbReference type="ARBA" id="ARBA00022723"/>
    </source>
</evidence>
<dbReference type="InterPro" id="IPR050659">
    <property type="entry name" value="Peptidase_M24B"/>
</dbReference>